<gene>
    <name evidence="1" type="ORF">CEXT_86661</name>
</gene>
<reference evidence="1 2" key="1">
    <citation type="submission" date="2021-06" db="EMBL/GenBank/DDBJ databases">
        <title>Caerostris extrusa draft genome.</title>
        <authorList>
            <person name="Kono N."/>
            <person name="Arakawa K."/>
        </authorList>
    </citation>
    <scope>NUCLEOTIDE SEQUENCE [LARGE SCALE GENOMIC DNA]</scope>
</reference>
<keyword evidence="2" id="KW-1185">Reference proteome</keyword>
<accession>A0AAV4N7M8</accession>
<dbReference type="AlphaFoldDB" id="A0AAV4N7M8"/>
<evidence type="ECO:0000313" key="2">
    <source>
        <dbReference type="Proteomes" id="UP001054945"/>
    </source>
</evidence>
<protein>
    <submittedName>
        <fullName evidence="1">Uncharacterized protein</fullName>
    </submittedName>
</protein>
<evidence type="ECO:0000313" key="1">
    <source>
        <dbReference type="EMBL" id="GIX80016.1"/>
    </source>
</evidence>
<sequence>MSILSYKICRDHFLTTISRHLFLVQQQRKLFVNERKILIRQKSLDFNYESFFGTTFKPQIRQNIQNILTGTKKNQVRGRRSIRRVRISIKTQLRSCFAAKTGRELIRIFQKMFVALLERNSVKRKKRNEGGEHLRTCAHGRAFCLLNNSRRSHVLREPMVPEGAIGYARSARIRHN</sequence>
<organism evidence="1 2">
    <name type="scientific">Caerostris extrusa</name>
    <name type="common">Bark spider</name>
    <name type="synonym">Caerostris bankana</name>
    <dbReference type="NCBI Taxonomy" id="172846"/>
    <lineage>
        <taxon>Eukaryota</taxon>
        <taxon>Metazoa</taxon>
        <taxon>Ecdysozoa</taxon>
        <taxon>Arthropoda</taxon>
        <taxon>Chelicerata</taxon>
        <taxon>Arachnida</taxon>
        <taxon>Araneae</taxon>
        <taxon>Araneomorphae</taxon>
        <taxon>Entelegynae</taxon>
        <taxon>Araneoidea</taxon>
        <taxon>Araneidae</taxon>
        <taxon>Caerostris</taxon>
    </lineage>
</organism>
<dbReference type="EMBL" id="BPLR01002992">
    <property type="protein sequence ID" value="GIX80016.1"/>
    <property type="molecule type" value="Genomic_DNA"/>
</dbReference>
<comment type="caution">
    <text evidence="1">The sequence shown here is derived from an EMBL/GenBank/DDBJ whole genome shotgun (WGS) entry which is preliminary data.</text>
</comment>
<name>A0AAV4N7M8_CAEEX</name>
<dbReference type="Proteomes" id="UP001054945">
    <property type="component" value="Unassembled WGS sequence"/>
</dbReference>
<proteinExistence type="predicted"/>